<reference evidence="2 3" key="1">
    <citation type="submission" date="2019-11" db="EMBL/GenBank/DDBJ databases">
        <title>Identification of a novel strain.</title>
        <authorList>
            <person name="Xu Q."/>
            <person name="Wang G."/>
        </authorList>
    </citation>
    <scope>NUCLEOTIDE SEQUENCE [LARGE SCALE GENOMIC DNA]</scope>
    <source>
        <strain evidence="3">xq</strain>
    </source>
</reference>
<evidence type="ECO:0000256" key="1">
    <source>
        <dbReference type="SAM" id="SignalP"/>
    </source>
</evidence>
<gene>
    <name evidence="2" type="ORF">GIW81_05170</name>
</gene>
<protein>
    <recommendedName>
        <fullName evidence="4">Lipoprotein</fullName>
    </recommendedName>
</protein>
<dbReference type="AlphaFoldDB" id="A0A6I3KH72"/>
<feature type="chain" id="PRO_5026030328" description="Lipoprotein" evidence="1">
    <location>
        <begin position="23"/>
        <end position="145"/>
    </location>
</feature>
<evidence type="ECO:0000313" key="3">
    <source>
        <dbReference type="Proteomes" id="UP000440694"/>
    </source>
</evidence>
<dbReference type="RefSeq" id="WP_154738237.1">
    <property type="nucleotide sequence ID" value="NZ_WMBQ01000001.1"/>
</dbReference>
<keyword evidence="3" id="KW-1185">Reference proteome</keyword>
<dbReference type="Proteomes" id="UP000440694">
    <property type="component" value="Unassembled WGS sequence"/>
</dbReference>
<sequence length="145" mass="15724">MILYRRRNLPVLLLLFAPVAPVGCTGPNVTTGASSGLTCVDDSSDCVAKRQRTLRYLVDDQDRAWVKAHAPAEAYASGVRLFALKSKKKDLTCDELAHGRNEADRAPGVLRSAGNLTPAQVSRGIMLASEVSRELGAEMKRRCRG</sequence>
<organism evidence="2 3">
    <name type="scientific">Hyphomicrobium album</name>
    <dbReference type="NCBI Taxonomy" id="2665159"/>
    <lineage>
        <taxon>Bacteria</taxon>
        <taxon>Pseudomonadati</taxon>
        <taxon>Pseudomonadota</taxon>
        <taxon>Alphaproteobacteria</taxon>
        <taxon>Hyphomicrobiales</taxon>
        <taxon>Hyphomicrobiaceae</taxon>
        <taxon>Hyphomicrobium</taxon>
    </lineage>
</organism>
<evidence type="ECO:0008006" key="4">
    <source>
        <dbReference type="Google" id="ProtNLM"/>
    </source>
</evidence>
<name>A0A6I3KH72_9HYPH</name>
<dbReference type="EMBL" id="WMBQ01000001">
    <property type="protein sequence ID" value="MTD93723.1"/>
    <property type="molecule type" value="Genomic_DNA"/>
</dbReference>
<evidence type="ECO:0000313" key="2">
    <source>
        <dbReference type="EMBL" id="MTD93723.1"/>
    </source>
</evidence>
<proteinExistence type="predicted"/>
<comment type="caution">
    <text evidence="2">The sequence shown here is derived from an EMBL/GenBank/DDBJ whole genome shotgun (WGS) entry which is preliminary data.</text>
</comment>
<feature type="signal peptide" evidence="1">
    <location>
        <begin position="1"/>
        <end position="22"/>
    </location>
</feature>
<accession>A0A6I3KH72</accession>
<keyword evidence="1" id="KW-0732">Signal</keyword>